<dbReference type="EMBL" id="AODQ01000010">
    <property type="protein sequence ID" value="EMR04146.1"/>
    <property type="molecule type" value="Genomic_DNA"/>
</dbReference>
<evidence type="ECO:0000313" key="2">
    <source>
        <dbReference type="EMBL" id="EMR04146.1"/>
    </source>
</evidence>
<dbReference type="Proteomes" id="UP000011910">
    <property type="component" value="Unassembled WGS sequence"/>
</dbReference>
<evidence type="ECO:0008006" key="4">
    <source>
        <dbReference type="Google" id="ProtNLM"/>
    </source>
</evidence>
<protein>
    <recommendedName>
        <fullName evidence="4">DUF3037 domain-containing protein</fullName>
    </recommendedName>
</protein>
<gene>
    <name evidence="2" type="ORF">ADICEAN_00670</name>
</gene>
<dbReference type="AlphaFoldDB" id="M7NAB9"/>
<evidence type="ECO:0000313" key="3">
    <source>
        <dbReference type="Proteomes" id="UP000011910"/>
    </source>
</evidence>
<dbReference type="STRING" id="1279009.ADICEAN_00670"/>
<dbReference type="RefSeq" id="WP_009194077.1">
    <property type="nucleotide sequence ID" value="NZ_AODQ01000010.1"/>
</dbReference>
<sequence>MKSFYSIVRYVSNQWSNENIAVGLLAVSGKKVFFQLSDRKLKLTQKLNPAAQRLLKFSLSQFEQFVEKEQDALVEKAQASLLAQSSKIDLAFAKQLHAYNTGILQFSVPELIDREFDQKSFGKYFVKIIDAQVPKKNEVQESEFVRRIADKLYKPLEDKVDVNYTLQKQALPTLYFDYHLDNIGVNGAIIASSSIDLNNERIDVLQKKLAEYESVVERLKSFGERNQLSSEHVFYLIADSYKGTTASNMELDGLLEGGLGKFQRVSTFELDKIVQRVEEKNATKFSSLLAEVI</sequence>
<accession>M7NAB9</accession>
<keyword evidence="3" id="KW-1185">Reference proteome</keyword>
<keyword evidence="1" id="KW-0175">Coiled coil</keyword>
<organism evidence="2 3">
    <name type="scientific">Cesiribacter andamanensis AMV16</name>
    <dbReference type="NCBI Taxonomy" id="1279009"/>
    <lineage>
        <taxon>Bacteria</taxon>
        <taxon>Pseudomonadati</taxon>
        <taxon>Bacteroidota</taxon>
        <taxon>Cytophagia</taxon>
        <taxon>Cytophagales</taxon>
        <taxon>Cesiribacteraceae</taxon>
        <taxon>Cesiribacter</taxon>
    </lineage>
</organism>
<feature type="coiled-coil region" evidence="1">
    <location>
        <begin position="195"/>
        <end position="222"/>
    </location>
</feature>
<dbReference type="eggNOG" id="ENOG5033P1D">
    <property type="taxonomic scope" value="Bacteria"/>
</dbReference>
<comment type="caution">
    <text evidence="2">The sequence shown here is derived from an EMBL/GenBank/DDBJ whole genome shotgun (WGS) entry which is preliminary data.</text>
</comment>
<reference evidence="2" key="1">
    <citation type="journal article" date="2013" name="Genome Announc.">
        <title>Draft Genome Sequence of Cesiribacter andamanensis Strain AMV16T, Isolated from a Soil Sample from a Mud Volcano in the Andaman Islands, India.</title>
        <authorList>
            <person name="Shivaji S."/>
            <person name="Ara S."/>
            <person name="Begum Z."/>
            <person name="Srinivas T.N."/>
            <person name="Singh A."/>
            <person name="Kumar Pinnaka A."/>
        </authorList>
    </citation>
    <scope>NUCLEOTIDE SEQUENCE [LARGE SCALE GENOMIC DNA]</scope>
    <source>
        <strain evidence="2">AMV16</strain>
    </source>
</reference>
<name>M7NAB9_9BACT</name>
<evidence type="ECO:0000256" key="1">
    <source>
        <dbReference type="SAM" id="Coils"/>
    </source>
</evidence>
<dbReference type="OrthoDB" id="1466785at2"/>
<proteinExistence type="predicted"/>